<reference evidence="1 2" key="1">
    <citation type="journal article" date="2022" name="DNA Res.">
        <title>Chromosomal-level genome assembly of the orchid tree Bauhinia variegata (Leguminosae; Cercidoideae) supports the allotetraploid origin hypothesis of Bauhinia.</title>
        <authorList>
            <person name="Zhong Y."/>
            <person name="Chen Y."/>
            <person name="Zheng D."/>
            <person name="Pang J."/>
            <person name="Liu Y."/>
            <person name="Luo S."/>
            <person name="Meng S."/>
            <person name="Qian L."/>
            <person name="Wei D."/>
            <person name="Dai S."/>
            <person name="Zhou R."/>
        </authorList>
    </citation>
    <scope>NUCLEOTIDE SEQUENCE [LARGE SCALE GENOMIC DNA]</scope>
    <source>
        <strain evidence="1">BV-YZ2020</strain>
    </source>
</reference>
<organism evidence="1 2">
    <name type="scientific">Bauhinia variegata</name>
    <name type="common">Purple orchid tree</name>
    <name type="synonym">Phanera variegata</name>
    <dbReference type="NCBI Taxonomy" id="167791"/>
    <lineage>
        <taxon>Eukaryota</taxon>
        <taxon>Viridiplantae</taxon>
        <taxon>Streptophyta</taxon>
        <taxon>Embryophyta</taxon>
        <taxon>Tracheophyta</taxon>
        <taxon>Spermatophyta</taxon>
        <taxon>Magnoliopsida</taxon>
        <taxon>eudicotyledons</taxon>
        <taxon>Gunneridae</taxon>
        <taxon>Pentapetalae</taxon>
        <taxon>rosids</taxon>
        <taxon>fabids</taxon>
        <taxon>Fabales</taxon>
        <taxon>Fabaceae</taxon>
        <taxon>Cercidoideae</taxon>
        <taxon>Cercideae</taxon>
        <taxon>Bauhiniinae</taxon>
        <taxon>Bauhinia</taxon>
    </lineage>
</organism>
<dbReference type="Proteomes" id="UP000828941">
    <property type="component" value="Chromosome 4"/>
</dbReference>
<keyword evidence="2" id="KW-1185">Reference proteome</keyword>
<name>A0ACB9PNT3_BAUVA</name>
<sequence>MVTSCSFSSSLVFLPLNLKTRKSPLAFSYSKRLAMDGQKSTSKNRRKSSYGTSRRSILKKSFSQGQVNFAALLSDDPVVGGGISGLRIFMY</sequence>
<accession>A0ACB9PNT3</accession>
<proteinExistence type="predicted"/>
<gene>
    <name evidence="1" type="ORF">L6164_010610</name>
</gene>
<evidence type="ECO:0000313" key="2">
    <source>
        <dbReference type="Proteomes" id="UP000828941"/>
    </source>
</evidence>
<dbReference type="EMBL" id="CM039429">
    <property type="protein sequence ID" value="KAI4350088.1"/>
    <property type="molecule type" value="Genomic_DNA"/>
</dbReference>
<protein>
    <submittedName>
        <fullName evidence="1">Uncharacterized protein</fullName>
    </submittedName>
</protein>
<comment type="caution">
    <text evidence="1">The sequence shown here is derived from an EMBL/GenBank/DDBJ whole genome shotgun (WGS) entry which is preliminary data.</text>
</comment>
<evidence type="ECO:0000313" key="1">
    <source>
        <dbReference type="EMBL" id="KAI4350088.1"/>
    </source>
</evidence>